<dbReference type="GO" id="GO:0003866">
    <property type="term" value="F:3-phosphoshikimate 1-carboxyvinyltransferase activity"/>
    <property type="evidence" value="ECO:0007669"/>
    <property type="project" value="UniProtKB-EC"/>
</dbReference>
<reference evidence="12" key="1">
    <citation type="journal article" date="2017" name="Appl. Environ. Microbiol.">
        <title>Molecular characterization of an Endozoicomonas-like organism causing infection in king scallop Pecten maximus L.</title>
        <authorList>
            <person name="Cano I."/>
            <person name="van Aerle R."/>
            <person name="Ross S."/>
            <person name="Verner-Jeffreys D.W."/>
            <person name="Paley R.K."/>
            <person name="Rimmer G."/>
            <person name="Ryder D."/>
            <person name="Hooper P."/>
            <person name="Stone D."/>
            <person name="Feist S.W."/>
        </authorList>
    </citation>
    <scope>NUCLEOTIDE SEQUENCE</scope>
</reference>
<sequence>MSDISMGAEKTVLNSENTLLVIGLGLMGGSVAAAARHYGAFQQIIGYDHNSASLAIGLEKGIIDVACNDISEGLAISDVVVIAVPVLSIEKVFGAIQKSNEKSALSGTVVTDVCSCKAYVVEAARRVFQEVPAWFVPGHPVAGSDAQGISMADGQLFQAQKVILTPEPATDSVALSTVTTLWSGCGADVTFMKADEHDRLLANTSHIPHFIAFSLMKKIADHSEWFNPFCFAGGGLRDFSRIAGSDPRVWHDIGMGNRDALLEGMRDISRGINELIDCIQGNNSDALIALLQKGRSARQRFSGVLERREIISAMKDKQIMIAEPGGYIEGILQVPGDKSISHRAIILGSLAEGVTQVSGFLEGEDALATLYAFESMGVNIEGPSDGNVVIHGVGMNGLKDPETAIDLGNAGTAMRLMAGLMSAQSFNTMLTGDHSLCRRPMKRIVSPLQQMGADIEATGNGTPPLIIKGGKFLQGIHYSMPVGSAQVQSSLLLAGMYAKGKTVVESPVLVRDHTIRMLSAFGYPVSNQGKRVSLEGGDSLKSISVNIPGDISSAAFFIVAATLAEASEVLLTNVGINPTRTGILKILDLMGANITLENQRLSGGEPVADIRVRSSQLKGIVVPAHLVSLAIDEFPVLFIAAAMAEGETRVTGASELRVKESDRIETMAEGLSIMGIKVETLPDGIIIQGSNEFLGGTVDSHGDHRVAMAFVVAALKATREIRILDCANVATSFPNFISLANQAGLSVRPDCI</sequence>
<accession>A0A2H9T8M4</accession>
<dbReference type="UniPathway" id="UPA00053">
    <property type="reaction ID" value="UER00089"/>
</dbReference>
<dbReference type="GO" id="GO:0009423">
    <property type="term" value="P:chorismate biosynthetic process"/>
    <property type="evidence" value="ECO:0007669"/>
    <property type="project" value="UniProtKB-UniPathway"/>
</dbReference>
<evidence type="ECO:0000256" key="4">
    <source>
        <dbReference type="ARBA" id="ARBA00022490"/>
    </source>
</evidence>
<evidence type="ECO:0000313" key="12">
    <source>
        <dbReference type="EMBL" id="PJE79591.1"/>
    </source>
</evidence>
<dbReference type="Gene3D" id="3.40.50.720">
    <property type="entry name" value="NAD(P)-binding Rossmann-like Domain"/>
    <property type="match status" value="1"/>
</dbReference>
<comment type="caution">
    <text evidence="12">The sequence shown here is derived from an EMBL/GenBank/DDBJ whole genome shotgun (WGS) entry which is preliminary data.</text>
</comment>
<dbReference type="NCBIfam" id="NF011381">
    <property type="entry name" value="PRK14806.1"/>
    <property type="match status" value="1"/>
</dbReference>
<dbReference type="AlphaFoldDB" id="A0A2H9T8M4"/>
<organism evidence="12">
    <name type="scientific">invertebrate metagenome</name>
    <dbReference type="NCBI Taxonomy" id="1711999"/>
    <lineage>
        <taxon>unclassified sequences</taxon>
        <taxon>metagenomes</taxon>
        <taxon>organismal metagenomes</taxon>
    </lineage>
</organism>
<evidence type="ECO:0000256" key="9">
    <source>
        <dbReference type="ARBA" id="ARBA00030046"/>
    </source>
</evidence>
<dbReference type="PANTHER" id="PTHR21090:SF5">
    <property type="entry name" value="PENTAFUNCTIONAL AROM POLYPEPTIDE"/>
    <property type="match status" value="1"/>
</dbReference>
<gene>
    <name evidence="12" type="primary">aroA</name>
    <name evidence="12" type="ORF">CI610_01428</name>
</gene>
<dbReference type="GO" id="GO:0008977">
    <property type="term" value="F:prephenate dehydrogenase (NAD+) activity"/>
    <property type="evidence" value="ECO:0007669"/>
    <property type="project" value="InterPro"/>
</dbReference>
<dbReference type="InterPro" id="IPR036968">
    <property type="entry name" value="Enolpyruvate_Tfrase_sf"/>
</dbReference>
<dbReference type="Gene3D" id="1.10.3660.10">
    <property type="entry name" value="6-phosphogluconate dehydrogenase C-terminal like domain"/>
    <property type="match status" value="1"/>
</dbReference>
<dbReference type="InterPro" id="IPR013792">
    <property type="entry name" value="RNA3'P_cycl/enolpyr_Trfase_a/b"/>
</dbReference>
<dbReference type="SUPFAM" id="SSF48179">
    <property type="entry name" value="6-phosphogluconate dehydrogenase C-terminal domain-like"/>
    <property type="match status" value="1"/>
</dbReference>
<dbReference type="InterPro" id="IPR008927">
    <property type="entry name" value="6-PGluconate_DH-like_C_sf"/>
</dbReference>
<dbReference type="CDD" id="cd01556">
    <property type="entry name" value="EPSP_synthase"/>
    <property type="match status" value="1"/>
</dbReference>
<evidence type="ECO:0000256" key="2">
    <source>
        <dbReference type="ARBA" id="ARBA00009948"/>
    </source>
</evidence>
<keyword evidence="4" id="KW-0963">Cytoplasm</keyword>
<dbReference type="InterPro" id="IPR046825">
    <property type="entry name" value="PDH_C"/>
</dbReference>
<dbReference type="Gene3D" id="3.65.10.10">
    <property type="entry name" value="Enolpyruvate transferase domain"/>
    <property type="match status" value="2"/>
</dbReference>
<dbReference type="InterPro" id="IPR006264">
    <property type="entry name" value="EPSP_synthase"/>
</dbReference>
<dbReference type="GO" id="GO:0006571">
    <property type="term" value="P:tyrosine biosynthetic process"/>
    <property type="evidence" value="ECO:0007669"/>
    <property type="project" value="InterPro"/>
</dbReference>
<dbReference type="NCBIfam" id="TIGR01356">
    <property type="entry name" value="aroA"/>
    <property type="match status" value="1"/>
</dbReference>
<evidence type="ECO:0000256" key="8">
    <source>
        <dbReference type="ARBA" id="ARBA00023141"/>
    </source>
</evidence>
<dbReference type="InterPro" id="IPR003099">
    <property type="entry name" value="Prephen_DH"/>
</dbReference>
<dbReference type="Pfam" id="PF00275">
    <property type="entry name" value="EPSP_synthase"/>
    <property type="match status" value="1"/>
</dbReference>
<evidence type="ECO:0000256" key="5">
    <source>
        <dbReference type="ARBA" id="ARBA00022605"/>
    </source>
</evidence>
<dbReference type="PROSITE" id="PS00885">
    <property type="entry name" value="EPSP_SYNTHASE_2"/>
    <property type="match status" value="1"/>
</dbReference>
<protein>
    <recommendedName>
        <fullName evidence="3">3-phosphoshikimate 1-carboxyvinyltransferase</fullName>
        <ecNumber evidence="3">2.5.1.19</ecNumber>
    </recommendedName>
    <alternativeName>
        <fullName evidence="9">5-enolpyruvylshikimate-3-phosphate synthase</fullName>
    </alternativeName>
</protein>
<keyword evidence="8" id="KW-0057">Aromatic amino acid biosynthesis</keyword>
<dbReference type="FunFam" id="3.65.10.10:FF:000006">
    <property type="entry name" value="3-phosphoshikimate 1-carboxyvinyltransferase"/>
    <property type="match status" value="1"/>
</dbReference>
<evidence type="ECO:0000256" key="3">
    <source>
        <dbReference type="ARBA" id="ARBA00012450"/>
    </source>
</evidence>
<comment type="similarity">
    <text evidence="2">Belongs to the EPSP synthase family.</text>
</comment>
<keyword evidence="7" id="KW-0560">Oxidoreductase</keyword>
<dbReference type="SUPFAM" id="SSF51735">
    <property type="entry name" value="NAD(P)-binding Rossmann-fold domains"/>
    <property type="match status" value="1"/>
</dbReference>
<dbReference type="InterPro" id="IPR023193">
    <property type="entry name" value="EPSP_synthase_CS"/>
</dbReference>
<keyword evidence="5" id="KW-0028">Amino-acid biosynthesis</keyword>
<comment type="catalytic activity">
    <reaction evidence="10">
        <text>3-phosphoshikimate + phosphoenolpyruvate = 5-O-(1-carboxyvinyl)-3-phosphoshikimate + phosphate</text>
        <dbReference type="Rhea" id="RHEA:21256"/>
        <dbReference type="ChEBI" id="CHEBI:43474"/>
        <dbReference type="ChEBI" id="CHEBI:57701"/>
        <dbReference type="ChEBI" id="CHEBI:58702"/>
        <dbReference type="ChEBI" id="CHEBI:145989"/>
        <dbReference type="EC" id="2.5.1.19"/>
    </reaction>
    <physiologicalReaction direction="left-to-right" evidence="10">
        <dbReference type="Rhea" id="RHEA:21257"/>
    </physiologicalReaction>
</comment>
<dbReference type="GO" id="GO:0070403">
    <property type="term" value="F:NAD+ binding"/>
    <property type="evidence" value="ECO:0007669"/>
    <property type="project" value="InterPro"/>
</dbReference>
<dbReference type="InterPro" id="IPR001986">
    <property type="entry name" value="Enolpyruvate_Tfrase_dom"/>
</dbReference>
<comment type="pathway">
    <text evidence="1">Metabolic intermediate biosynthesis; chorismate biosynthesis; chorismate from D-erythrose 4-phosphate and phosphoenolpyruvate: step 6/7.</text>
</comment>
<dbReference type="InterPro" id="IPR046826">
    <property type="entry name" value="PDH_N"/>
</dbReference>
<dbReference type="InterPro" id="IPR036291">
    <property type="entry name" value="NAD(P)-bd_dom_sf"/>
</dbReference>
<proteinExistence type="inferred from homology"/>
<evidence type="ECO:0000256" key="6">
    <source>
        <dbReference type="ARBA" id="ARBA00022679"/>
    </source>
</evidence>
<dbReference type="Pfam" id="PF20463">
    <property type="entry name" value="PDH_C"/>
    <property type="match status" value="1"/>
</dbReference>
<dbReference type="HAMAP" id="MF_00210">
    <property type="entry name" value="EPSP_synth"/>
    <property type="match status" value="1"/>
</dbReference>
<name>A0A2H9T8M4_9ZZZZ</name>
<evidence type="ECO:0000256" key="10">
    <source>
        <dbReference type="ARBA" id="ARBA00044633"/>
    </source>
</evidence>
<dbReference type="FunFam" id="3.65.10.10:FF:000005">
    <property type="entry name" value="3-phosphoshikimate 1-carboxyvinyltransferase"/>
    <property type="match status" value="1"/>
</dbReference>
<dbReference type="EC" id="2.5.1.19" evidence="3"/>
<evidence type="ECO:0000259" key="11">
    <source>
        <dbReference type="PROSITE" id="PS51176"/>
    </source>
</evidence>
<dbReference type="GO" id="GO:0004665">
    <property type="term" value="F:prephenate dehydrogenase (NADP+) activity"/>
    <property type="evidence" value="ECO:0007669"/>
    <property type="project" value="InterPro"/>
</dbReference>
<dbReference type="PROSITE" id="PS51176">
    <property type="entry name" value="PDH_ADH"/>
    <property type="match status" value="1"/>
</dbReference>
<dbReference type="PROSITE" id="PS00104">
    <property type="entry name" value="EPSP_SYNTHASE_1"/>
    <property type="match status" value="1"/>
</dbReference>
<dbReference type="SUPFAM" id="SSF55205">
    <property type="entry name" value="EPT/RTPC-like"/>
    <property type="match status" value="1"/>
</dbReference>
<feature type="domain" description="Prephenate/arogenate dehydrogenase" evidence="11">
    <location>
        <begin position="17"/>
        <end position="309"/>
    </location>
</feature>
<evidence type="ECO:0000256" key="1">
    <source>
        <dbReference type="ARBA" id="ARBA00004811"/>
    </source>
</evidence>
<dbReference type="PANTHER" id="PTHR21090">
    <property type="entry name" value="AROM/DEHYDROQUINATE SYNTHASE"/>
    <property type="match status" value="1"/>
</dbReference>
<dbReference type="Pfam" id="PF02153">
    <property type="entry name" value="PDH_N"/>
    <property type="match status" value="1"/>
</dbReference>
<keyword evidence="6 12" id="KW-0808">Transferase</keyword>
<dbReference type="FunFam" id="3.40.50.720:FF:000208">
    <property type="entry name" value="Prephenate dehydrogenase"/>
    <property type="match status" value="1"/>
</dbReference>
<dbReference type="EMBL" id="NSIT01000059">
    <property type="protein sequence ID" value="PJE79591.1"/>
    <property type="molecule type" value="Genomic_DNA"/>
</dbReference>
<evidence type="ECO:0000256" key="7">
    <source>
        <dbReference type="ARBA" id="ARBA00023002"/>
    </source>
</evidence>